<proteinExistence type="predicted"/>
<sequence>MRFMSQITDEVTVLDAGSPTPPEGPAACCKSGPILAVVQPEE</sequence>
<accession>A0A831UA48</accession>
<protein>
    <submittedName>
        <fullName evidence="1">Geopeptide</fullName>
    </submittedName>
</protein>
<dbReference type="AlphaFoldDB" id="A0A831UA48"/>
<name>A0A831UA48_GEOME</name>
<gene>
    <name evidence="1" type="ORF">ENQ87_01385</name>
</gene>
<organism evidence="1">
    <name type="scientific">Geobacter metallireducens</name>
    <dbReference type="NCBI Taxonomy" id="28232"/>
    <lineage>
        <taxon>Bacteria</taxon>
        <taxon>Pseudomonadati</taxon>
        <taxon>Thermodesulfobacteriota</taxon>
        <taxon>Desulfuromonadia</taxon>
        <taxon>Geobacterales</taxon>
        <taxon>Geobacteraceae</taxon>
        <taxon>Geobacter</taxon>
    </lineage>
</organism>
<comment type="caution">
    <text evidence="1">The sequence shown here is derived from an EMBL/GenBank/DDBJ whole genome shotgun (WGS) entry which is preliminary data.</text>
</comment>
<reference evidence="1" key="1">
    <citation type="journal article" date="2020" name="mSystems">
        <title>Genome- and Community-Level Interaction Insights into Carbon Utilization and Element Cycling Functions of Hydrothermarchaeota in Hydrothermal Sediment.</title>
        <authorList>
            <person name="Zhou Z."/>
            <person name="Liu Y."/>
            <person name="Xu W."/>
            <person name="Pan J."/>
            <person name="Luo Z.H."/>
            <person name="Li M."/>
        </authorList>
    </citation>
    <scope>NUCLEOTIDE SEQUENCE [LARGE SCALE GENOMIC DNA]</scope>
    <source>
        <strain evidence="1">SpSt-349</strain>
    </source>
</reference>
<evidence type="ECO:0000313" key="1">
    <source>
        <dbReference type="EMBL" id="HEN41016.1"/>
    </source>
</evidence>
<dbReference type="EMBL" id="DSOV01000006">
    <property type="protein sequence ID" value="HEN41016.1"/>
    <property type="molecule type" value="Genomic_DNA"/>
</dbReference>